<dbReference type="PANTHER" id="PTHR11037:SF20">
    <property type="entry name" value="PROTEIN GRAINYHEAD"/>
    <property type="match status" value="1"/>
</dbReference>
<protein>
    <submittedName>
        <fullName evidence="12">CP2 domain-containing protein</fullName>
    </submittedName>
</protein>
<keyword evidence="4" id="KW-0804">Transcription</keyword>
<evidence type="ECO:0000256" key="4">
    <source>
        <dbReference type="ARBA" id="ARBA00023163"/>
    </source>
</evidence>
<evidence type="ECO:0000259" key="8">
    <source>
        <dbReference type="PROSITE" id="PS51968"/>
    </source>
</evidence>
<evidence type="ECO:0000256" key="1">
    <source>
        <dbReference type="ARBA" id="ARBA00004123"/>
    </source>
</evidence>
<evidence type="ECO:0000256" key="5">
    <source>
        <dbReference type="ARBA" id="ARBA00023242"/>
    </source>
</evidence>
<keyword evidence="2" id="KW-0805">Transcription regulation</keyword>
<dbReference type="GO" id="GO:0000978">
    <property type="term" value="F:RNA polymerase II cis-regulatory region sequence-specific DNA binding"/>
    <property type="evidence" value="ECO:0007669"/>
    <property type="project" value="TreeGrafter"/>
</dbReference>
<dbReference type="STRING" id="318479.A0A0N4U7I9"/>
<evidence type="ECO:0000256" key="3">
    <source>
        <dbReference type="ARBA" id="ARBA00023125"/>
    </source>
</evidence>
<name>A0A0N4U7I9_DRAME</name>
<gene>
    <name evidence="9" type="ORF">DME_LOCUS181</name>
</gene>
<keyword evidence="5 6" id="KW-0539">Nucleus</keyword>
<dbReference type="InterPro" id="IPR007604">
    <property type="entry name" value="CP2"/>
</dbReference>
<evidence type="ECO:0000313" key="9">
    <source>
        <dbReference type="EMBL" id="VDN50208.1"/>
    </source>
</evidence>
<reference evidence="9 11" key="2">
    <citation type="submission" date="2018-11" db="EMBL/GenBank/DDBJ databases">
        <authorList>
            <consortium name="Pathogen Informatics"/>
        </authorList>
    </citation>
    <scope>NUCLEOTIDE SEQUENCE [LARGE SCALE GENOMIC DNA]</scope>
</reference>
<accession>A0A0N4U7I9</accession>
<evidence type="ECO:0000313" key="11">
    <source>
        <dbReference type="Proteomes" id="UP000274756"/>
    </source>
</evidence>
<dbReference type="GO" id="GO:0001228">
    <property type="term" value="F:DNA-binding transcription activator activity, RNA polymerase II-specific"/>
    <property type="evidence" value="ECO:0007669"/>
    <property type="project" value="TreeGrafter"/>
</dbReference>
<sequence length="649" mass="74378">MKLDLYDSSSLVLNYSTMSQPQFHLDSSSVIKTAPPGRQQHDFSPKNEPIDLAPLTQPSLQDLSKMQPIEQYYSMPSYPRVYSEYAIGLAHPATQTSIITAPSTAGPLYYPTVFQGPTPQEWNRPMVDNYNYQRTNTLQYSQEVPPQQQQQQQQERVYKSVEMPSPVDSGIGADLSMMAQTKDDFYNDTNVLHTLNDRPERTLSHRDSPIIIPKIENNLGFQYVLEAPISTSVRKEDDRMTYVNKGQFYTVSLDYIPDPCKPLKSPTVKSQLMIVFREDKSFEDELKTWQFWHSRQHSAKQRILEVDAKNSSGMIGQVEEIAHNAVQFYWNPSEQQQSSVKISIAVQCLSTDFSNQKGVKGLPLHIQIDTYDENDNSDVPFHRGYCQIKVFCDKGAERKLRDEDKRAQKRKLAGKRLLASYMYVYVYACFLSNVHLLRVIVINTICPLCHGANRKMLHETRRDEKRRIQGRKKSEGEYHEPCERSEFYHMSDLTKRAALFIAPDEYESRYIDTGLAFDPLSELEPVAKRPRTSERVMLYVRKREESIFIPLHIVPPSISGLIQAVGEKFGVEGEKIAGLYKQCMKGVTVKLDDDMLKHYCNEDTFIIEIEQASDDPSCCTVTLIELPSSSQIAPQQQQQPPSSHYTQSS</sequence>
<dbReference type="Proteomes" id="UP000274756">
    <property type="component" value="Unassembled WGS sequence"/>
</dbReference>
<dbReference type="AlphaFoldDB" id="A0A0N4U7I9"/>
<feature type="domain" description="Grh/CP2 DB" evidence="8">
    <location>
        <begin position="216"/>
        <end position="501"/>
    </location>
</feature>
<dbReference type="WBParaSite" id="DME_0000295201-mRNA-1">
    <property type="protein sequence ID" value="DME_0000295201-mRNA-1"/>
    <property type="gene ID" value="DME_0000295201"/>
</dbReference>
<organism evidence="10 12">
    <name type="scientific">Dracunculus medinensis</name>
    <name type="common">Guinea worm</name>
    <dbReference type="NCBI Taxonomy" id="318479"/>
    <lineage>
        <taxon>Eukaryota</taxon>
        <taxon>Metazoa</taxon>
        <taxon>Ecdysozoa</taxon>
        <taxon>Nematoda</taxon>
        <taxon>Chromadorea</taxon>
        <taxon>Rhabditida</taxon>
        <taxon>Spirurina</taxon>
        <taxon>Dracunculoidea</taxon>
        <taxon>Dracunculidae</taxon>
        <taxon>Dracunculus</taxon>
    </lineage>
</organism>
<proteinExistence type="predicted"/>
<dbReference type="Pfam" id="PF04516">
    <property type="entry name" value="CP2"/>
    <property type="match status" value="1"/>
</dbReference>
<keyword evidence="3 6" id="KW-0238">DNA-binding</keyword>
<dbReference type="OrthoDB" id="7680836at2759"/>
<feature type="region of interest" description="Disordered" evidence="7">
    <location>
        <begin position="459"/>
        <end position="478"/>
    </location>
</feature>
<evidence type="ECO:0000256" key="2">
    <source>
        <dbReference type="ARBA" id="ARBA00023015"/>
    </source>
</evidence>
<dbReference type="Proteomes" id="UP000038040">
    <property type="component" value="Unplaced"/>
</dbReference>
<reference evidence="12" key="1">
    <citation type="submission" date="2017-02" db="UniProtKB">
        <authorList>
            <consortium name="WormBaseParasite"/>
        </authorList>
    </citation>
    <scope>IDENTIFICATION</scope>
</reference>
<evidence type="ECO:0000256" key="7">
    <source>
        <dbReference type="SAM" id="MobiDB-lite"/>
    </source>
</evidence>
<feature type="region of interest" description="Disordered" evidence="7">
    <location>
        <begin position="630"/>
        <end position="649"/>
    </location>
</feature>
<evidence type="ECO:0000313" key="10">
    <source>
        <dbReference type="Proteomes" id="UP000038040"/>
    </source>
</evidence>
<keyword evidence="11" id="KW-1185">Reference proteome</keyword>
<dbReference type="InterPro" id="IPR057520">
    <property type="entry name" value="GRHL1/CP2_C"/>
</dbReference>
<dbReference type="GO" id="GO:0005634">
    <property type="term" value="C:nucleus"/>
    <property type="evidence" value="ECO:0007669"/>
    <property type="project" value="UniProtKB-SubCell"/>
</dbReference>
<dbReference type="Pfam" id="PF25416">
    <property type="entry name" value="GRHL1_C"/>
    <property type="match status" value="1"/>
</dbReference>
<dbReference type="InterPro" id="IPR040167">
    <property type="entry name" value="TF_CP2-like"/>
</dbReference>
<dbReference type="EMBL" id="UYYG01000001">
    <property type="protein sequence ID" value="VDN50208.1"/>
    <property type="molecule type" value="Genomic_DNA"/>
</dbReference>
<comment type="subcellular location">
    <subcellularLocation>
        <location evidence="1 6">Nucleus</location>
    </subcellularLocation>
</comment>
<evidence type="ECO:0000256" key="6">
    <source>
        <dbReference type="PROSITE-ProRule" id="PRU01313"/>
    </source>
</evidence>
<dbReference type="PANTHER" id="PTHR11037">
    <property type="entry name" value="TRANSCRIPTION FACTOR CP2"/>
    <property type="match status" value="1"/>
</dbReference>
<dbReference type="PROSITE" id="PS51968">
    <property type="entry name" value="GRH_CP2_DB"/>
    <property type="match status" value="1"/>
</dbReference>
<evidence type="ECO:0000313" key="12">
    <source>
        <dbReference type="WBParaSite" id="DME_0000295201-mRNA-1"/>
    </source>
</evidence>